<sequence length="175" mass="20652">MKNYTKALDKDGPTFKFLQMKFPRISEAKLRAGVFDGPQIRELMKDEGFTAHMSAVEKRAWTGFRAVISNFLGKHRSPDYEAQVKELLESFQSLGARMSVKMHFLSSHLDYFPDNCGDYSEEQGERFHQDLRHMEERYQGYWDVNMLADYCWCLKRDLPNTTHRRKSLKRHFLSA</sequence>
<dbReference type="PANTHER" id="PTHR46114">
    <property type="entry name" value="APPLE DOMAIN-CONTAINING PROTEIN"/>
    <property type="match status" value="1"/>
</dbReference>
<gene>
    <name evidence="1" type="ORF">CVLEPA_LOCUS27245</name>
</gene>
<dbReference type="PANTHER" id="PTHR46114:SF1">
    <property type="entry name" value="ZAD DOMAIN-CONTAINING PROTEIN"/>
    <property type="match status" value="1"/>
</dbReference>
<evidence type="ECO:0000313" key="2">
    <source>
        <dbReference type="Proteomes" id="UP001642483"/>
    </source>
</evidence>
<reference evidence="1 2" key="1">
    <citation type="submission" date="2024-02" db="EMBL/GenBank/DDBJ databases">
        <authorList>
            <person name="Daric V."/>
            <person name="Darras S."/>
        </authorList>
    </citation>
    <scope>NUCLEOTIDE SEQUENCE [LARGE SCALE GENOMIC DNA]</scope>
</reference>
<name>A0ABP0GSB5_CLALP</name>
<proteinExistence type="predicted"/>
<evidence type="ECO:0000313" key="1">
    <source>
        <dbReference type="EMBL" id="CAK8693963.1"/>
    </source>
</evidence>
<comment type="caution">
    <text evidence="1">The sequence shown here is derived from an EMBL/GenBank/DDBJ whole genome shotgun (WGS) entry which is preliminary data.</text>
</comment>
<organism evidence="1 2">
    <name type="scientific">Clavelina lepadiformis</name>
    <name type="common">Light-bulb sea squirt</name>
    <name type="synonym">Ascidia lepadiformis</name>
    <dbReference type="NCBI Taxonomy" id="159417"/>
    <lineage>
        <taxon>Eukaryota</taxon>
        <taxon>Metazoa</taxon>
        <taxon>Chordata</taxon>
        <taxon>Tunicata</taxon>
        <taxon>Ascidiacea</taxon>
        <taxon>Aplousobranchia</taxon>
        <taxon>Clavelinidae</taxon>
        <taxon>Clavelina</taxon>
    </lineage>
</organism>
<accession>A0ABP0GSB5</accession>
<dbReference type="EMBL" id="CAWYQH010000141">
    <property type="protein sequence ID" value="CAK8693963.1"/>
    <property type="molecule type" value="Genomic_DNA"/>
</dbReference>
<keyword evidence="2" id="KW-1185">Reference proteome</keyword>
<protein>
    <submittedName>
        <fullName evidence="1">Uncharacterized protein</fullName>
    </submittedName>
</protein>
<dbReference type="Proteomes" id="UP001642483">
    <property type="component" value="Unassembled WGS sequence"/>
</dbReference>